<accession>A0ACC3N649</accession>
<evidence type="ECO:0000313" key="1">
    <source>
        <dbReference type="EMBL" id="KAK3709933.1"/>
    </source>
</evidence>
<evidence type="ECO:0000313" key="2">
    <source>
        <dbReference type="Proteomes" id="UP001281147"/>
    </source>
</evidence>
<proteinExistence type="predicted"/>
<dbReference type="Proteomes" id="UP001281147">
    <property type="component" value="Unassembled WGS sequence"/>
</dbReference>
<protein>
    <submittedName>
        <fullName evidence="1">Uncharacterized protein</fullName>
    </submittedName>
</protein>
<sequence length="163" mass="18019">MAKRKYEDEENSHNGMTCSVLANLEGESVEAPVKKTRLESCNSEDVQGSPATPTLLGLPGELRNRIYRLALLADGMIEINKDEYVQPGLLRASKQLRTESCKIFHEENEFLFIMYNTNSSHIHSIGSGRRHAKGKPRWSTKAQCPGPILGSGFIGGMKKISGD</sequence>
<name>A0ACC3N649_9PEZI</name>
<organism evidence="1 2">
    <name type="scientific">Vermiconidia calcicola</name>
    <dbReference type="NCBI Taxonomy" id="1690605"/>
    <lineage>
        <taxon>Eukaryota</taxon>
        <taxon>Fungi</taxon>
        <taxon>Dikarya</taxon>
        <taxon>Ascomycota</taxon>
        <taxon>Pezizomycotina</taxon>
        <taxon>Dothideomycetes</taxon>
        <taxon>Dothideomycetidae</taxon>
        <taxon>Mycosphaerellales</taxon>
        <taxon>Extremaceae</taxon>
        <taxon>Vermiconidia</taxon>
    </lineage>
</organism>
<keyword evidence="2" id="KW-1185">Reference proteome</keyword>
<dbReference type="EMBL" id="JAUTXU010000088">
    <property type="protein sequence ID" value="KAK3709933.1"/>
    <property type="molecule type" value="Genomic_DNA"/>
</dbReference>
<gene>
    <name evidence="1" type="ORF">LTR37_010552</name>
</gene>
<reference evidence="1" key="1">
    <citation type="submission" date="2023-07" db="EMBL/GenBank/DDBJ databases">
        <title>Black Yeasts Isolated from many extreme environments.</title>
        <authorList>
            <person name="Coleine C."/>
            <person name="Stajich J.E."/>
            <person name="Selbmann L."/>
        </authorList>
    </citation>
    <scope>NUCLEOTIDE SEQUENCE</scope>
    <source>
        <strain evidence="1">CCFEE 5714</strain>
    </source>
</reference>
<comment type="caution">
    <text evidence="1">The sequence shown here is derived from an EMBL/GenBank/DDBJ whole genome shotgun (WGS) entry which is preliminary data.</text>
</comment>